<sequence>MINESDVNLLATFGFKLIERKSHGLKCAEFFFEKNKYTSIEIEENTIKNSETGDDSGVGVRVINKKGALGFAYSNKLNKKTIKELCNIAIKMMKISTPDGDFKDLPGPYQNYPKVKNLFDKDVRNFDIENSLGYIKTLIEVCEQDEIAISQSGGFSCNYSKTNIFNSNGLEVSGKETYCSLSSNIVVKDKVSKQTSSGYDRQSERSLKMLDAFNVANLALKEAKRNLNRKKIKNMRAPLILTPKGTIQLILRPLVSAINGETFQYKRSFLVGKRNETIGTKYLNIEDNGLIDGAVGSSIFDGEGVPCTNKKIFEEGRFLKSGLLHNSYTSGKEGIESTGNASRSSYNSIPSIGATNFLLQPGNIKFDEMIKNVKKGILFDYTGDSPNITTGDFSGLILHGNLITNGEVKEPLNETMIGINLLDLFKKIEAVSKEYKVYGSFQAPYVKIDDVQIIGGKS</sequence>
<dbReference type="Pfam" id="PF19289">
    <property type="entry name" value="PmbA_TldD_3rd"/>
    <property type="match status" value="1"/>
</dbReference>
<evidence type="ECO:0000313" key="4">
    <source>
        <dbReference type="EMBL" id="KKM79079.1"/>
    </source>
</evidence>
<dbReference type="GO" id="GO:0008237">
    <property type="term" value="F:metallopeptidase activity"/>
    <property type="evidence" value="ECO:0007669"/>
    <property type="project" value="InterPro"/>
</dbReference>
<gene>
    <name evidence="4" type="ORF">LCGC14_1353520</name>
</gene>
<reference evidence="4" key="1">
    <citation type="journal article" date="2015" name="Nature">
        <title>Complex archaea that bridge the gap between prokaryotes and eukaryotes.</title>
        <authorList>
            <person name="Spang A."/>
            <person name="Saw J.H."/>
            <person name="Jorgensen S.L."/>
            <person name="Zaremba-Niedzwiedzka K."/>
            <person name="Martijn J."/>
            <person name="Lind A.E."/>
            <person name="van Eijk R."/>
            <person name="Schleper C."/>
            <person name="Guy L."/>
            <person name="Ettema T.J."/>
        </authorList>
    </citation>
    <scope>NUCLEOTIDE SEQUENCE</scope>
</reference>
<organism evidence="4">
    <name type="scientific">marine sediment metagenome</name>
    <dbReference type="NCBI Taxonomy" id="412755"/>
    <lineage>
        <taxon>unclassified sequences</taxon>
        <taxon>metagenomes</taxon>
        <taxon>ecological metagenomes</taxon>
    </lineage>
</organism>
<comment type="caution">
    <text evidence="4">The sequence shown here is derived from an EMBL/GenBank/DDBJ whole genome shotgun (WGS) entry which is preliminary data.</text>
</comment>
<dbReference type="PANTHER" id="PTHR43421">
    <property type="entry name" value="METALLOPROTEASE PMBA"/>
    <property type="match status" value="1"/>
</dbReference>
<evidence type="ECO:0000259" key="3">
    <source>
        <dbReference type="Pfam" id="PF19290"/>
    </source>
</evidence>
<dbReference type="Pfam" id="PF19290">
    <property type="entry name" value="PmbA_TldD_2nd"/>
    <property type="match status" value="1"/>
</dbReference>
<dbReference type="Gene3D" id="3.30.2290.10">
    <property type="entry name" value="PmbA/TldD superfamily"/>
    <property type="match status" value="1"/>
</dbReference>
<dbReference type="GO" id="GO:0006508">
    <property type="term" value="P:proteolysis"/>
    <property type="evidence" value="ECO:0007669"/>
    <property type="project" value="InterPro"/>
</dbReference>
<dbReference type="EMBL" id="LAZR01008388">
    <property type="protein sequence ID" value="KKM79079.1"/>
    <property type="molecule type" value="Genomic_DNA"/>
</dbReference>
<accession>A0A0F9KA42</accession>
<dbReference type="InterPro" id="IPR002510">
    <property type="entry name" value="Metalloprtase-TldD/E_N"/>
</dbReference>
<dbReference type="InterPro" id="IPR035068">
    <property type="entry name" value="TldD/PmbA_N"/>
</dbReference>
<protein>
    <recommendedName>
        <fullName evidence="5">TldD/PmbA family protein</fullName>
    </recommendedName>
</protein>
<dbReference type="InterPro" id="IPR045570">
    <property type="entry name" value="Metalloprtase-TldD/E_cen_dom"/>
</dbReference>
<feature type="domain" description="Metalloprotease TldD/E central" evidence="3">
    <location>
        <begin position="127"/>
        <end position="227"/>
    </location>
</feature>
<proteinExistence type="predicted"/>
<evidence type="ECO:0000259" key="2">
    <source>
        <dbReference type="Pfam" id="PF19289"/>
    </source>
</evidence>
<evidence type="ECO:0000259" key="1">
    <source>
        <dbReference type="Pfam" id="PF01523"/>
    </source>
</evidence>
<dbReference type="Pfam" id="PF01523">
    <property type="entry name" value="PmbA_TldD_1st"/>
    <property type="match status" value="1"/>
</dbReference>
<dbReference type="InterPro" id="IPR036059">
    <property type="entry name" value="TldD/PmbA_sf"/>
</dbReference>
<feature type="domain" description="Metalloprotease TldD/E N-terminal" evidence="1">
    <location>
        <begin position="28"/>
        <end position="92"/>
    </location>
</feature>
<dbReference type="GO" id="GO:0005829">
    <property type="term" value="C:cytosol"/>
    <property type="evidence" value="ECO:0007669"/>
    <property type="project" value="TreeGrafter"/>
</dbReference>
<dbReference type="InterPro" id="IPR047657">
    <property type="entry name" value="PmbA"/>
</dbReference>
<feature type="domain" description="Metalloprotease TldD/E C-terminal" evidence="2">
    <location>
        <begin position="236"/>
        <end position="455"/>
    </location>
</feature>
<name>A0A0F9KA42_9ZZZZ</name>
<dbReference type="SUPFAM" id="SSF111283">
    <property type="entry name" value="Putative modulator of DNA gyrase, PmbA/TldD"/>
    <property type="match status" value="1"/>
</dbReference>
<dbReference type="AlphaFoldDB" id="A0A0F9KA42"/>
<dbReference type="PANTHER" id="PTHR43421:SF1">
    <property type="entry name" value="METALLOPROTEASE PMBA"/>
    <property type="match status" value="1"/>
</dbReference>
<dbReference type="InterPro" id="IPR045569">
    <property type="entry name" value="Metalloprtase-TldD/E_C"/>
</dbReference>
<evidence type="ECO:0008006" key="5">
    <source>
        <dbReference type="Google" id="ProtNLM"/>
    </source>
</evidence>